<evidence type="ECO:0000313" key="6">
    <source>
        <dbReference type="Proteomes" id="UP000315677"/>
    </source>
</evidence>
<dbReference type="InterPro" id="IPR036388">
    <property type="entry name" value="WH-like_DNA-bd_sf"/>
</dbReference>
<dbReference type="CDD" id="cd07377">
    <property type="entry name" value="WHTH_GntR"/>
    <property type="match status" value="1"/>
</dbReference>
<dbReference type="InterPro" id="IPR000524">
    <property type="entry name" value="Tscrpt_reg_HTH_GntR"/>
</dbReference>
<dbReference type="EMBL" id="VFPA01000001">
    <property type="protein sequence ID" value="TQM14685.1"/>
    <property type="molecule type" value="Genomic_DNA"/>
</dbReference>
<accession>A0A543DZC9</accession>
<dbReference type="InterPro" id="IPR008920">
    <property type="entry name" value="TF_FadR/GntR_C"/>
</dbReference>
<evidence type="ECO:0000256" key="3">
    <source>
        <dbReference type="ARBA" id="ARBA00023163"/>
    </source>
</evidence>
<dbReference type="SMART" id="SM00895">
    <property type="entry name" value="FCD"/>
    <property type="match status" value="1"/>
</dbReference>
<dbReference type="InterPro" id="IPR011711">
    <property type="entry name" value="GntR_C"/>
</dbReference>
<dbReference type="Gene3D" id="1.10.10.10">
    <property type="entry name" value="Winged helix-like DNA-binding domain superfamily/Winged helix DNA-binding domain"/>
    <property type="match status" value="1"/>
</dbReference>
<dbReference type="GO" id="GO:0003677">
    <property type="term" value="F:DNA binding"/>
    <property type="evidence" value="ECO:0007669"/>
    <property type="project" value="UniProtKB-KW"/>
</dbReference>
<gene>
    <name evidence="5" type="ORF">FB558_1459</name>
</gene>
<dbReference type="Pfam" id="PF00392">
    <property type="entry name" value="GntR"/>
    <property type="match status" value="1"/>
</dbReference>
<dbReference type="SUPFAM" id="SSF48008">
    <property type="entry name" value="GntR ligand-binding domain-like"/>
    <property type="match status" value="1"/>
</dbReference>
<organism evidence="5 6">
    <name type="scientific">Pseudonocardia kunmingensis</name>
    <dbReference type="NCBI Taxonomy" id="630975"/>
    <lineage>
        <taxon>Bacteria</taxon>
        <taxon>Bacillati</taxon>
        <taxon>Actinomycetota</taxon>
        <taxon>Actinomycetes</taxon>
        <taxon>Pseudonocardiales</taxon>
        <taxon>Pseudonocardiaceae</taxon>
        <taxon>Pseudonocardia</taxon>
    </lineage>
</organism>
<dbReference type="InterPro" id="IPR036390">
    <property type="entry name" value="WH_DNA-bd_sf"/>
</dbReference>
<dbReference type="PRINTS" id="PR00035">
    <property type="entry name" value="HTHGNTR"/>
</dbReference>
<dbReference type="Pfam" id="PF07729">
    <property type="entry name" value="FCD"/>
    <property type="match status" value="1"/>
</dbReference>
<dbReference type="PANTHER" id="PTHR43537:SF24">
    <property type="entry name" value="GLUCONATE OPERON TRANSCRIPTIONAL REPRESSOR"/>
    <property type="match status" value="1"/>
</dbReference>
<keyword evidence="3" id="KW-0804">Transcription</keyword>
<keyword evidence="2" id="KW-0238">DNA-binding</keyword>
<name>A0A543DZC9_9PSEU</name>
<sequence>MLPIAERGVVAAEPSPEGGPAHAYATVRAWIVEGRMRPGEHLVEQRIAEQLGLSRTPVREAVRMLAAEGLVVSERHRGAVVRTLDRDAVVDLYELRSRLEAYAAELAAQRRTEADIVELDGGIAEFAAALDAPDEDPLARTRRISAANRRVHDAVVRAGGHERLQHMLARAVDAPLVFDAFRHFDEAQLRRSHQFHTMIRNAIAAGEASRAAGLMREHILQGRDQVLLGLRTEGEG</sequence>
<feature type="domain" description="HTH gntR-type" evidence="4">
    <location>
        <begin position="17"/>
        <end position="84"/>
    </location>
</feature>
<evidence type="ECO:0000256" key="1">
    <source>
        <dbReference type="ARBA" id="ARBA00023015"/>
    </source>
</evidence>
<dbReference type="PANTHER" id="PTHR43537">
    <property type="entry name" value="TRANSCRIPTIONAL REGULATOR, GNTR FAMILY"/>
    <property type="match status" value="1"/>
</dbReference>
<keyword evidence="6" id="KW-1185">Reference proteome</keyword>
<evidence type="ECO:0000313" key="5">
    <source>
        <dbReference type="EMBL" id="TQM14685.1"/>
    </source>
</evidence>
<dbReference type="Gene3D" id="1.20.120.530">
    <property type="entry name" value="GntR ligand-binding domain-like"/>
    <property type="match status" value="1"/>
</dbReference>
<dbReference type="OrthoDB" id="8680240at2"/>
<evidence type="ECO:0000259" key="4">
    <source>
        <dbReference type="PROSITE" id="PS50949"/>
    </source>
</evidence>
<comment type="caution">
    <text evidence="5">The sequence shown here is derived from an EMBL/GenBank/DDBJ whole genome shotgun (WGS) entry which is preliminary data.</text>
</comment>
<protein>
    <submittedName>
        <fullName evidence="5">GntR family transcriptional regulator</fullName>
    </submittedName>
</protein>
<proteinExistence type="predicted"/>
<dbReference type="Proteomes" id="UP000315677">
    <property type="component" value="Unassembled WGS sequence"/>
</dbReference>
<dbReference type="AlphaFoldDB" id="A0A543DZC9"/>
<keyword evidence="1" id="KW-0805">Transcription regulation</keyword>
<dbReference type="SMART" id="SM00345">
    <property type="entry name" value="HTH_GNTR"/>
    <property type="match status" value="1"/>
</dbReference>
<dbReference type="GO" id="GO:0003700">
    <property type="term" value="F:DNA-binding transcription factor activity"/>
    <property type="evidence" value="ECO:0007669"/>
    <property type="project" value="InterPro"/>
</dbReference>
<reference evidence="5 6" key="1">
    <citation type="submission" date="2019-06" db="EMBL/GenBank/DDBJ databases">
        <title>Sequencing the genomes of 1000 actinobacteria strains.</title>
        <authorList>
            <person name="Klenk H.-P."/>
        </authorList>
    </citation>
    <scope>NUCLEOTIDE SEQUENCE [LARGE SCALE GENOMIC DNA]</scope>
    <source>
        <strain evidence="5 6">DSM 45301</strain>
    </source>
</reference>
<evidence type="ECO:0000256" key="2">
    <source>
        <dbReference type="ARBA" id="ARBA00023125"/>
    </source>
</evidence>
<dbReference type="SUPFAM" id="SSF46785">
    <property type="entry name" value="Winged helix' DNA-binding domain"/>
    <property type="match status" value="1"/>
</dbReference>
<dbReference type="PROSITE" id="PS50949">
    <property type="entry name" value="HTH_GNTR"/>
    <property type="match status" value="1"/>
</dbReference>